<evidence type="ECO:0000256" key="5">
    <source>
        <dbReference type="ARBA" id="ARBA00010485"/>
    </source>
</evidence>
<evidence type="ECO:0000313" key="19">
    <source>
        <dbReference type="EMBL" id="SDD71024.1"/>
    </source>
</evidence>
<keyword evidence="12 17" id="KW-0573">Peptidoglycan synthesis</keyword>
<dbReference type="Pfam" id="PF01565">
    <property type="entry name" value="FAD_binding_4"/>
    <property type="match status" value="1"/>
</dbReference>
<feature type="active site" description="Proton donor" evidence="17">
    <location>
        <position position="259"/>
    </location>
</feature>
<proteinExistence type="inferred from homology"/>
<evidence type="ECO:0000313" key="20">
    <source>
        <dbReference type="Proteomes" id="UP000198546"/>
    </source>
</evidence>
<dbReference type="EMBL" id="LT629688">
    <property type="protein sequence ID" value="SDD71024.1"/>
    <property type="molecule type" value="Genomic_DNA"/>
</dbReference>
<evidence type="ECO:0000256" key="14">
    <source>
        <dbReference type="ARBA" id="ARBA00023306"/>
    </source>
</evidence>
<evidence type="ECO:0000259" key="18">
    <source>
        <dbReference type="PROSITE" id="PS51387"/>
    </source>
</evidence>
<evidence type="ECO:0000256" key="3">
    <source>
        <dbReference type="ARBA" id="ARBA00004496"/>
    </source>
</evidence>
<sequence>MPEVVASTPAEARGETVPAAAVPLSTLTTLHLGGPARRLVVATTAEQLVEAVADCDRRGEPVLVLGGGSNLVVGDDGFDGTVVRVASRGVVLDDLSDCAGATVTVAAGEPWDALVATTVERGWVGLEALSGIPGLTGASPIQNVGAYGADVSQTIASVRTWDRHERAQRTLPAAACAFGYRSSRFKSEPGRHLVLSVTFQLELGTLGAPVRYAELARALGVEPGGRAPAGAVRDAVLGLRAGKGMVLDESDHDTWSAGSFFTNPVLDADRAATLPEDAPRFPQPDGRVKTSAAWLIERAGFPRGFGEPPATVSTKHTLALTNRGGATTTQLLSLASTIRDGVQRRYGVVLEPEPQLVGCALAPAAG</sequence>
<evidence type="ECO:0000256" key="17">
    <source>
        <dbReference type="HAMAP-Rule" id="MF_00037"/>
    </source>
</evidence>
<dbReference type="InterPro" id="IPR016169">
    <property type="entry name" value="FAD-bd_PCMH_sub2"/>
</dbReference>
<dbReference type="RefSeq" id="WP_090592156.1">
    <property type="nucleotide sequence ID" value="NZ_LT629688.1"/>
</dbReference>
<comment type="catalytic activity">
    <reaction evidence="16 17">
        <text>UDP-N-acetyl-alpha-D-muramate + NADP(+) = UDP-N-acetyl-3-O-(1-carboxyvinyl)-alpha-D-glucosamine + NADPH + H(+)</text>
        <dbReference type="Rhea" id="RHEA:12248"/>
        <dbReference type="ChEBI" id="CHEBI:15378"/>
        <dbReference type="ChEBI" id="CHEBI:57783"/>
        <dbReference type="ChEBI" id="CHEBI:58349"/>
        <dbReference type="ChEBI" id="CHEBI:68483"/>
        <dbReference type="ChEBI" id="CHEBI:70757"/>
        <dbReference type="EC" id="1.3.1.98"/>
    </reaction>
</comment>
<dbReference type="InterPro" id="IPR003170">
    <property type="entry name" value="MurB"/>
</dbReference>
<dbReference type="UniPathway" id="UPA00219"/>
<keyword evidence="9 17" id="KW-0274">FAD</keyword>
<feature type="active site" evidence="17">
    <location>
        <position position="353"/>
    </location>
</feature>
<comment type="cofactor">
    <cofactor evidence="1 17">
        <name>FAD</name>
        <dbReference type="ChEBI" id="CHEBI:57692"/>
    </cofactor>
</comment>
<dbReference type="InterPro" id="IPR036318">
    <property type="entry name" value="FAD-bd_PCMH-like_sf"/>
</dbReference>
<evidence type="ECO:0000256" key="13">
    <source>
        <dbReference type="ARBA" id="ARBA00023002"/>
    </source>
</evidence>
<feature type="active site" evidence="17">
    <location>
        <position position="181"/>
    </location>
</feature>
<dbReference type="Gene3D" id="3.30.43.10">
    <property type="entry name" value="Uridine Diphospho-n-acetylenolpyruvylglucosamine Reductase, domain 2"/>
    <property type="match status" value="1"/>
</dbReference>
<evidence type="ECO:0000256" key="7">
    <source>
        <dbReference type="ARBA" id="ARBA00022618"/>
    </source>
</evidence>
<dbReference type="SUPFAM" id="SSF56194">
    <property type="entry name" value="Uridine diphospho-N-Acetylenolpyruvylglucosamine reductase, MurB, C-terminal domain"/>
    <property type="match status" value="1"/>
</dbReference>
<keyword evidence="20" id="KW-1185">Reference proteome</keyword>
<comment type="pathway">
    <text evidence="4 17">Cell wall biogenesis; peptidoglycan biosynthesis.</text>
</comment>
<dbReference type="Pfam" id="PF02873">
    <property type="entry name" value="MurB_C"/>
    <property type="match status" value="1"/>
</dbReference>
<dbReference type="SUPFAM" id="SSF56176">
    <property type="entry name" value="FAD-binding/transporter-associated domain-like"/>
    <property type="match status" value="1"/>
</dbReference>
<accession>A0A1G6WZ07</accession>
<dbReference type="HAMAP" id="MF_00037">
    <property type="entry name" value="MurB"/>
    <property type="match status" value="1"/>
</dbReference>
<dbReference type="Proteomes" id="UP000198546">
    <property type="component" value="Chromosome i"/>
</dbReference>
<dbReference type="GO" id="GO:0071555">
    <property type="term" value="P:cell wall organization"/>
    <property type="evidence" value="ECO:0007669"/>
    <property type="project" value="UniProtKB-KW"/>
</dbReference>
<feature type="domain" description="FAD-binding PCMH-type" evidence="18">
    <location>
        <begin position="32"/>
        <end position="204"/>
    </location>
</feature>
<protein>
    <recommendedName>
        <fullName evidence="17">UDP-N-acetylenolpyruvoylglucosamine reductase</fullName>
        <ecNumber evidence="17">1.3.1.98</ecNumber>
    </recommendedName>
    <alternativeName>
        <fullName evidence="17">UDP-N-acetylmuramate dehydrogenase</fullName>
    </alternativeName>
</protein>
<evidence type="ECO:0000256" key="2">
    <source>
        <dbReference type="ARBA" id="ARBA00003921"/>
    </source>
</evidence>
<evidence type="ECO:0000256" key="10">
    <source>
        <dbReference type="ARBA" id="ARBA00022857"/>
    </source>
</evidence>
<evidence type="ECO:0000256" key="8">
    <source>
        <dbReference type="ARBA" id="ARBA00022630"/>
    </source>
</evidence>
<dbReference type="NCBIfam" id="NF010478">
    <property type="entry name" value="PRK13903.1"/>
    <property type="match status" value="1"/>
</dbReference>
<comment type="function">
    <text evidence="2 17">Cell wall formation.</text>
</comment>
<evidence type="ECO:0000256" key="9">
    <source>
        <dbReference type="ARBA" id="ARBA00022827"/>
    </source>
</evidence>
<evidence type="ECO:0000256" key="16">
    <source>
        <dbReference type="ARBA" id="ARBA00048914"/>
    </source>
</evidence>
<reference evidence="19 20" key="1">
    <citation type="submission" date="2016-10" db="EMBL/GenBank/DDBJ databases">
        <authorList>
            <person name="de Groot N.N."/>
        </authorList>
    </citation>
    <scope>NUCLEOTIDE SEQUENCE [LARGE SCALE GENOMIC DNA]</scope>
    <source>
        <strain evidence="19 20">MON 2.2</strain>
    </source>
</reference>
<dbReference type="EC" id="1.3.1.98" evidence="17"/>
<organism evidence="19 20">
    <name type="scientific">Auraticoccus monumenti</name>
    <dbReference type="NCBI Taxonomy" id="675864"/>
    <lineage>
        <taxon>Bacteria</taxon>
        <taxon>Bacillati</taxon>
        <taxon>Actinomycetota</taxon>
        <taxon>Actinomycetes</taxon>
        <taxon>Propionibacteriales</taxon>
        <taxon>Propionibacteriaceae</taxon>
        <taxon>Auraticoccus</taxon>
    </lineage>
</organism>
<keyword evidence="7 17" id="KW-0132">Cell division</keyword>
<dbReference type="PANTHER" id="PTHR21071:SF4">
    <property type="entry name" value="UDP-N-ACETYLENOLPYRUVOYLGLUCOSAMINE REDUCTASE"/>
    <property type="match status" value="1"/>
</dbReference>
<keyword evidence="8 17" id="KW-0285">Flavoprotein</keyword>
<evidence type="ECO:0000256" key="4">
    <source>
        <dbReference type="ARBA" id="ARBA00004752"/>
    </source>
</evidence>
<evidence type="ECO:0000256" key="12">
    <source>
        <dbReference type="ARBA" id="ARBA00022984"/>
    </source>
</evidence>
<keyword evidence="14 17" id="KW-0131">Cell cycle</keyword>
<evidence type="ECO:0000256" key="6">
    <source>
        <dbReference type="ARBA" id="ARBA00022490"/>
    </source>
</evidence>
<dbReference type="GO" id="GO:0051301">
    <property type="term" value="P:cell division"/>
    <property type="evidence" value="ECO:0007669"/>
    <property type="project" value="UniProtKB-KW"/>
</dbReference>
<dbReference type="OrthoDB" id="9804753at2"/>
<comment type="similarity">
    <text evidence="5 17">Belongs to the MurB family.</text>
</comment>
<comment type="subcellular location">
    <subcellularLocation>
        <location evidence="3 17">Cytoplasm</location>
    </subcellularLocation>
</comment>
<keyword evidence="13 17" id="KW-0560">Oxidoreductase</keyword>
<dbReference type="InterPro" id="IPR016166">
    <property type="entry name" value="FAD-bd_PCMH"/>
</dbReference>
<dbReference type="GO" id="GO:0008762">
    <property type="term" value="F:UDP-N-acetylmuramate dehydrogenase activity"/>
    <property type="evidence" value="ECO:0007669"/>
    <property type="project" value="UniProtKB-UniRule"/>
</dbReference>
<dbReference type="AlphaFoldDB" id="A0A1G6WZ07"/>
<name>A0A1G6WZ07_9ACTN</name>
<keyword evidence="11 17" id="KW-0133">Cell shape</keyword>
<dbReference type="Gene3D" id="3.90.78.10">
    <property type="entry name" value="UDP-N-acetylenolpyruvoylglucosamine reductase, C-terminal domain"/>
    <property type="match status" value="1"/>
</dbReference>
<evidence type="ECO:0000256" key="1">
    <source>
        <dbReference type="ARBA" id="ARBA00001974"/>
    </source>
</evidence>
<dbReference type="STRING" id="675864.SAMN04489747_1569"/>
<keyword evidence="6 17" id="KW-0963">Cytoplasm</keyword>
<dbReference type="InterPro" id="IPR016167">
    <property type="entry name" value="FAD-bd_PCMH_sub1"/>
</dbReference>
<dbReference type="InterPro" id="IPR036635">
    <property type="entry name" value="MurB_C_sf"/>
</dbReference>
<dbReference type="GO" id="GO:0071949">
    <property type="term" value="F:FAD binding"/>
    <property type="evidence" value="ECO:0007669"/>
    <property type="project" value="InterPro"/>
</dbReference>
<evidence type="ECO:0000256" key="15">
    <source>
        <dbReference type="ARBA" id="ARBA00023316"/>
    </source>
</evidence>
<keyword evidence="15 17" id="KW-0961">Cell wall biogenesis/degradation</keyword>
<dbReference type="GO" id="GO:0005829">
    <property type="term" value="C:cytosol"/>
    <property type="evidence" value="ECO:0007669"/>
    <property type="project" value="TreeGrafter"/>
</dbReference>
<gene>
    <name evidence="17" type="primary">murB</name>
    <name evidence="19" type="ORF">SAMN04489747_1569</name>
</gene>
<dbReference type="PANTHER" id="PTHR21071">
    <property type="entry name" value="UDP-N-ACETYLENOLPYRUVOYLGLUCOSAMINE REDUCTASE"/>
    <property type="match status" value="1"/>
</dbReference>
<evidence type="ECO:0000256" key="11">
    <source>
        <dbReference type="ARBA" id="ARBA00022960"/>
    </source>
</evidence>
<dbReference type="Gene3D" id="3.30.465.10">
    <property type="match status" value="1"/>
</dbReference>
<dbReference type="InterPro" id="IPR011601">
    <property type="entry name" value="MurB_C"/>
</dbReference>
<keyword evidence="10 17" id="KW-0521">NADP</keyword>
<dbReference type="GO" id="GO:0008360">
    <property type="term" value="P:regulation of cell shape"/>
    <property type="evidence" value="ECO:0007669"/>
    <property type="project" value="UniProtKB-KW"/>
</dbReference>
<dbReference type="InterPro" id="IPR006094">
    <property type="entry name" value="Oxid_FAD_bind_N"/>
</dbReference>
<dbReference type="GO" id="GO:0009252">
    <property type="term" value="P:peptidoglycan biosynthetic process"/>
    <property type="evidence" value="ECO:0007669"/>
    <property type="project" value="UniProtKB-UniRule"/>
</dbReference>
<dbReference type="PROSITE" id="PS51387">
    <property type="entry name" value="FAD_PCMH"/>
    <property type="match status" value="1"/>
</dbReference>